<feature type="transmembrane region" description="Helical" evidence="2">
    <location>
        <begin position="16"/>
        <end position="35"/>
    </location>
</feature>
<evidence type="ECO:0000313" key="3">
    <source>
        <dbReference type="EMBL" id="RVW57846.1"/>
    </source>
</evidence>
<dbReference type="PANTHER" id="PTHR36595:SF1">
    <property type="entry name" value="TRANSMEMBRANE PROTEIN"/>
    <property type="match status" value="1"/>
</dbReference>
<evidence type="ECO:0000256" key="1">
    <source>
        <dbReference type="SAM" id="MobiDB-lite"/>
    </source>
</evidence>
<feature type="region of interest" description="Disordered" evidence="1">
    <location>
        <begin position="80"/>
        <end position="115"/>
    </location>
</feature>
<proteinExistence type="predicted"/>
<name>A0A438FCZ0_VITVI</name>
<evidence type="ECO:0000313" key="4">
    <source>
        <dbReference type="Proteomes" id="UP000288805"/>
    </source>
</evidence>
<keyword evidence="2" id="KW-0472">Membrane</keyword>
<sequence length="155" mass="17530">MFDTTMELITQATSNSLFIFCFCNLIIAILLIGSLKPSSYSDQGSAIPFSVVTNVDKSDKETANAEDLFKESRVLMDASEVSDAEKGVVVDDNKEDDSEDSSQEEEEEEDDDELRRRAEEFIEKINRGWRAEMLRTASLARTENLQTRPRKIHAV</sequence>
<feature type="compositionally biased region" description="Acidic residues" evidence="1">
    <location>
        <begin position="93"/>
        <end position="112"/>
    </location>
</feature>
<dbReference type="PANTHER" id="PTHR36595">
    <property type="entry name" value="TRANSMEMBRANE PROTEIN"/>
    <property type="match status" value="1"/>
</dbReference>
<evidence type="ECO:0000256" key="2">
    <source>
        <dbReference type="SAM" id="Phobius"/>
    </source>
</evidence>
<gene>
    <name evidence="3" type="ORF">CK203_114813</name>
</gene>
<keyword evidence="2" id="KW-0812">Transmembrane</keyword>
<dbReference type="AlphaFoldDB" id="A0A438FCZ0"/>
<feature type="compositionally biased region" description="Basic and acidic residues" evidence="1">
    <location>
        <begin position="83"/>
        <end position="92"/>
    </location>
</feature>
<organism evidence="3 4">
    <name type="scientific">Vitis vinifera</name>
    <name type="common">Grape</name>
    <dbReference type="NCBI Taxonomy" id="29760"/>
    <lineage>
        <taxon>Eukaryota</taxon>
        <taxon>Viridiplantae</taxon>
        <taxon>Streptophyta</taxon>
        <taxon>Embryophyta</taxon>
        <taxon>Tracheophyta</taxon>
        <taxon>Spermatophyta</taxon>
        <taxon>Magnoliopsida</taxon>
        <taxon>eudicotyledons</taxon>
        <taxon>Gunneridae</taxon>
        <taxon>Pentapetalae</taxon>
        <taxon>rosids</taxon>
        <taxon>Vitales</taxon>
        <taxon>Vitaceae</taxon>
        <taxon>Viteae</taxon>
        <taxon>Vitis</taxon>
    </lineage>
</organism>
<protein>
    <submittedName>
        <fullName evidence="3">Uncharacterized protein</fullName>
    </submittedName>
</protein>
<accession>A0A438FCZ0</accession>
<keyword evidence="2" id="KW-1133">Transmembrane helix</keyword>
<dbReference type="EMBL" id="QGNW01001013">
    <property type="protein sequence ID" value="RVW57846.1"/>
    <property type="molecule type" value="Genomic_DNA"/>
</dbReference>
<comment type="caution">
    <text evidence="3">The sequence shown here is derived from an EMBL/GenBank/DDBJ whole genome shotgun (WGS) entry which is preliminary data.</text>
</comment>
<reference evidence="3 4" key="1">
    <citation type="journal article" date="2018" name="PLoS Genet.">
        <title>Population sequencing reveals clonal diversity and ancestral inbreeding in the grapevine cultivar Chardonnay.</title>
        <authorList>
            <person name="Roach M.J."/>
            <person name="Johnson D.L."/>
            <person name="Bohlmann J."/>
            <person name="van Vuuren H.J."/>
            <person name="Jones S.J."/>
            <person name="Pretorius I.S."/>
            <person name="Schmidt S.A."/>
            <person name="Borneman A.R."/>
        </authorList>
    </citation>
    <scope>NUCLEOTIDE SEQUENCE [LARGE SCALE GENOMIC DNA]</scope>
    <source>
        <strain evidence="4">cv. Chardonnay</strain>
        <tissue evidence="3">Leaf</tissue>
    </source>
</reference>
<dbReference type="Proteomes" id="UP000288805">
    <property type="component" value="Unassembled WGS sequence"/>
</dbReference>